<evidence type="ECO:0000313" key="1">
    <source>
        <dbReference type="EMBL" id="KAF2465315.1"/>
    </source>
</evidence>
<dbReference type="Proteomes" id="UP000799755">
    <property type="component" value="Unassembled WGS sequence"/>
</dbReference>
<gene>
    <name evidence="1" type="ORF">BDR25DRAFT_360677</name>
</gene>
<proteinExistence type="predicted"/>
<accession>A0ACB6QEN0</accession>
<dbReference type="EMBL" id="MU003530">
    <property type="protein sequence ID" value="KAF2465315.1"/>
    <property type="molecule type" value="Genomic_DNA"/>
</dbReference>
<evidence type="ECO:0000313" key="2">
    <source>
        <dbReference type="Proteomes" id="UP000799755"/>
    </source>
</evidence>
<keyword evidence="2" id="KW-1185">Reference proteome</keyword>
<organism evidence="1 2">
    <name type="scientific">Lindgomyces ingoldianus</name>
    <dbReference type="NCBI Taxonomy" id="673940"/>
    <lineage>
        <taxon>Eukaryota</taxon>
        <taxon>Fungi</taxon>
        <taxon>Dikarya</taxon>
        <taxon>Ascomycota</taxon>
        <taxon>Pezizomycotina</taxon>
        <taxon>Dothideomycetes</taxon>
        <taxon>Pleosporomycetidae</taxon>
        <taxon>Pleosporales</taxon>
        <taxon>Lindgomycetaceae</taxon>
        <taxon>Lindgomyces</taxon>
    </lineage>
</organism>
<name>A0ACB6QEN0_9PLEO</name>
<sequence length="150" mass="16636">MPADFVHTRKYVVHGKAHFVLGFCFLSLSEFSFSILPENGNSRQRLPSSEVLEHRVSGSGGDTFSASSITKITALDEIFILLGFFLDIALGEAVIVFSARNEYLGEHLGGQKPLGFFVRVPGYRIDESDYLAQDGKRGIDQEFYMKGYGS</sequence>
<comment type="caution">
    <text evidence="1">The sequence shown here is derived from an EMBL/GenBank/DDBJ whole genome shotgun (WGS) entry which is preliminary data.</text>
</comment>
<protein>
    <submittedName>
        <fullName evidence="1">Uncharacterized protein</fullName>
    </submittedName>
</protein>
<reference evidence="1" key="1">
    <citation type="journal article" date="2020" name="Stud. Mycol.">
        <title>101 Dothideomycetes genomes: a test case for predicting lifestyles and emergence of pathogens.</title>
        <authorList>
            <person name="Haridas S."/>
            <person name="Albert R."/>
            <person name="Binder M."/>
            <person name="Bloem J."/>
            <person name="Labutti K."/>
            <person name="Salamov A."/>
            <person name="Andreopoulos B."/>
            <person name="Baker S."/>
            <person name="Barry K."/>
            <person name="Bills G."/>
            <person name="Bluhm B."/>
            <person name="Cannon C."/>
            <person name="Castanera R."/>
            <person name="Culley D."/>
            <person name="Daum C."/>
            <person name="Ezra D."/>
            <person name="Gonzalez J."/>
            <person name="Henrissat B."/>
            <person name="Kuo A."/>
            <person name="Liang C."/>
            <person name="Lipzen A."/>
            <person name="Lutzoni F."/>
            <person name="Magnuson J."/>
            <person name="Mondo S."/>
            <person name="Nolan M."/>
            <person name="Ohm R."/>
            <person name="Pangilinan J."/>
            <person name="Park H.-J."/>
            <person name="Ramirez L."/>
            <person name="Alfaro M."/>
            <person name="Sun H."/>
            <person name="Tritt A."/>
            <person name="Yoshinaga Y."/>
            <person name="Zwiers L.-H."/>
            <person name="Turgeon B."/>
            <person name="Goodwin S."/>
            <person name="Spatafora J."/>
            <person name="Crous P."/>
            <person name="Grigoriev I."/>
        </authorList>
    </citation>
    <scope>NUCLEOTIDE SEQUENCE</scope>
    <source>
        <strain evidence="1">ATCC 200398</strain>
    </source>
</reference>